<dbReference type="PROSITE" id="PS50931">
    <property type="entry name" value="HTH_LYSR"/>
    <property type="match status" value="1"/>
</dbReference>
<dbReference type="InterPro" id="IPR011701">
    <property type="entry name" value="MFS"/>
</dbReference>
<evidence type="ECO:0000256" key="3">
    <source>
        <dbReference type="ARBA" id="ARBA00022989"/>
    </source>
</evidence>
<dbReference type="RefSeq" id="WP_345245753.1">
    <property type="nucleotide sequence ID" value="NZ_BAABFO010000001.1"/>
</dbReference>
<dbReference type="Proteomes" id="UP001501671">
    <property type="component" value="Unassembled WGS sequence"/>
</dbReference>
<dbReference type="PANTHER" id="PTHR30537">
    <property type="entry name" value="HTH-TYPE TRANSCRIPTIONAL REGULATOR"/>
    <property type="match status" value="1"/>
</dbReference>
<name>A0ABP8GF20_9BURK</name>
<evidence type="ECO:0000256" key="4">
    <source>
        <dbReference type="ARBA" id="ARBA00023136"/>
    </source>
</evidence>
<accession>A0ABP8GF20</accession>
<feature type="transmembrane region" description="Helical" evidence="5">
    <location>
        <begin position="115"/>
        <end position="136"/>
    </location>
</feature>
<dbReference type="Pfam" id="PF07690">
    <property type="entry name" value="MFS_1"/>
    <property type="match status" value="1"/>
</dbReference>
<comment type="caution">
    <text evidence="7">The sequence shown here is derived from an EMBL/GenBank/DDBJ whole genome shotgun (WGS) entry which is preliminary data.</text>
</comment>
<protein>
    <recommendedName>
        <fullName evidence="6">HTH lysR-type domain-containing protein</fullName>
    </recommendedName>
</protein>
<feature type="transmembrane region" description="Helical" evidence="5">
    <location>
        <begin position="277"/>
        <end position="298"/>
    </location>
</feature>
<feature type="transmembrane region" description="Helical" evidence="5">
    <location>
        <begin position="213"/>
        <end position="234"/>
    </location>
</feature>
<evidence type="ECO:0000313" key="7">
    <source>
        <dbReference type="EMBL" id="GAA4323205.1"/>
    </source>
</evidence>
<dbReference type="Gene3D" id="1.20.1250.20">
    <property type="entry name" value="MFS general substrate transporter like domains"/>
    <property type="match status" value="1"/>
</dbReference>
<comment type="similarity">
    <text evidence="1">Belongs to the LysR transcriptional regulatory family.</text>
</comment>
<keyword evidence="4 5" id="KW-0472">Membrane</keyword>
<feature type="transmembrane region" description="Helical" evidence="5">
    <location>
        <begin position="156"/>
        <end position="177"/>
    </location>
</feature>
<keyword evidence="2 5" id="KW-0812">Transmembrane</keyword>
<dbReference type="PRINTS" id="PR00039">
    <property type="entry name" value="HTHLYSR"/>
</dbReference>
<evidence type="ECO:0000256" key="5">
    <source>
        <dbReference type="SAM" id="Phobius"/>
    </source>
</evidence>
<evidence type="ECO:0000259" key="6">
    <source>
        <dbReference type="PROSITE" id="PS50931"/>
    </source>
</evidence>
<dbReference type="InterPro" id="IPR000847">
    <property type="entry name" value="LysR_HTH_N"/>
</dbReference>
<keyword evidence="8" id="KW-1185">Reference proteome</keyword>
<dbReference type="SUPFAM" id="SSF46785">
    <property type="entry name" value="Winged helix' DNA-binding domain"/>
    <property type="match status" value="1"/>
</dbReference>
<feature type="transmembrane region" description="Helical" evidence="5">
    <location>
        <begin position="189"/>
        <end position="207"/>
    </location>
</feature>
<dbReference type="InterPro" id="IPR036390">
    <property type="entry name" value="WH_DNA-bd_sf"/>
</dbReference>
<organism evidence="7 8">
    <name type="scientific">Pigmentiphaga soli</name>
    <dbReference type="NCBI Taxonomy" id="1007095"/>
    <lineage>
        <taxon>Bacteria</taxon>
        <taxon>Pseudomonadati</taxon>
        <taxon>Pseudomonadota</taxon>
        <taxon>Betaproteobacteria</taxon>
        <taxon>Burkholderiales</taxon>
        <taxon>Alcaligenaceae</taxon>
        <taxon>Pigmentiphaga</taxon>
    </lineage>
</organism>
<reference evidence="8" key="1">
    <citation type="journal article" date="2019" name="Int. J. Syst. Evol. Microbiol.">
        <title>The Global Catalogue of Microorganisms (GCM) 10K type strain sequencing project: providing services to taxonomists for standard genome sequencing and annotation.</title>
        <authorList>
            <consortium name="The Broad Institute Genomics Platform"/>
            <consortium name="The Broad Institute Genome Sequencing Center for Infectious Disease"/>
            <person name="Wu L."/>
            <person name="Ma J."/>
        </authorList>
    </citation>
    <scope>NUCLEOTIDE SEQUENCE [LARGE SCALE GENOMIC DNA]</scope>
    <source>
        <strain evidence="8">JCM 17666</strain>
    </source>
</reference>
<dbReference type="Gene3D" id="1.10.10.10">
    <property type="entry name" value="Winged helix-like DNA-binding domain superfamily/Winged helix DNA-binding domain"/>
    <property type="match status" value="1"/>
</dbReference>
<sequence length="307" mass="33209">MNPKVRLPPLNALRAFEAAARHENLTRAADELNVTQAAVSHQVKLLEESLGVPLFRRLSGGLKLTEQGKRYAMAVNNAMQILLQATENVLGSGDKQSLRISAQPNFASRWLVPRLWGLVITHGCLTYSIYLFLTWLPSYLMDVRGLTIMSAGFVGTLPYIISSVGTIVIGLLSDRYLSNKDVSRGGRKWLVILMLALSSCVFLVPVVQSTFLLVAIISASILFATAANTMNLALTGDLIVDKDSAGAAYGLLILGGNTFGFLAPLITGYVIQVTHSYTWSFIIAGLFMVAGIVSLSLVKRPLQPAEA</sequence>
<dbReference type="InterPro" id="IPR058163">
    <property type="entry name" value="LysR-type_TF_proteobact-type"/>
</dbReference>
<feature type="domain" description="HTH lysR-type" evidence="6">
    <location>
        <begin position="8"/>
        <end position="65"/>
    </location>
</feature>
<evidence type="ECO:0000313" key="8">
    <source>
        <dbReference type="Proteomes" id="UP001501671"/>
    </source>
</evidence>
<evidence type="ECO:0000256" key="1">
    <source>
        <dbReference type="ARBA" id="ARBA00009437"/>
    </source>
</evidence>
<dbReference type="InterPro" id="IPR036259">
    <property type="entry name" value="MFS_trans_sf"/>
</dbReference>
<dbReference type="SUPFAM" id="SSF103473">
    <property type="entry name" value="MFS general substrate transporter"/>
    <property type="match status" value="1"/>
</dbReference>
<evidence type="ECO:0000256" key="2">
    <source>
        <dbReference type="ARBA" id="ARBA00022692"/>
    </source>
</evidence>
<dbReference type="PANTHER" id="PTHR30537:SF26">
    <property type="entry name" value="GLYCINE CLEAVAGE SYSTEM TRANSCRIPTIONAL ACTIVATOR"/>
    <property type="match status" value="1"/>
</dbReference>
<proteinExistence type="inferred from homology"/>
<dbReference type="EMBL" id="BAABFO010000001">
    <property type="protein sequence ID" value="GAA4323205.1"/>
    <property type="molecule type" value="Genomic_DNA"/>
</dbReference>
<dbReference type="Pfam" id="PF00126">
    <property type="entry name" value="HTH_1"/>
    <property type="match status" value="1"/>
</dbReference>
<gene>
    <name evidence="7" type="ORF">GCM10023144_03870</name>
</gene>
<dbReference type="InterPro" id="IPR036388">
    <property type="entry name" value="WH-like_DNA-bd_sf"/>
</dbReference>
<keyword evidence="3 5" id="KW-1133">Transmembrane helix</keyword>
<feature type="transmembrane region" description="Helical" evidence="5">
    <location>
        <begin position="246"/>
        <end position="271"/>
    </location>
</feature>